<dbReference type="AlphaFoldDB" id="A0A1M5Q485"/>
<dbReference type="OrthoDB" id="1364277at2"/>
<protein>
    <submittedName>
        <fullName evidence="1">Uncharacterized protein</fullName>
    </submittedName>
</protein>
<dbReference type="EMBL" id="FQWF01000014">
    <property type="protein sequence ID" value="SHH08924.1"/>
    <property type="molecule type" value="Genomic_DNA"/>
</dbReference>
<organism evidence="1 2">
    <name type="scientific">Flavobacterium micromati</name>
    <dbReference type="NCBI Taxonomy" id="229205"/>
    <lineage>
        <taxon>Bacteria</taxon>
        <taxon>Pseudomonadati</taxon>
        <taxon>Bacteroidota</taxon>
        <taxon>Flavobacteriia</taxon>
        <taxon>Flavobacteriales</taxon>
        <taxon>Flavobacteriaceae</taxon>
        <taxon>Flavobacterium</taxon>
    </lineage>
</organism>
<dbReference type="Proteomes" id="UP000184020">
    <property type="component" value="Unassembled WGS sequence"/>
</dbReference>
<sequence>MKQELESEFPQEIKSVFYQKKSGPSSENQIHLYIEFKKPLAQNITLEKVYFSNQSAIIDETTQTTFEAHFKEINTTTDIILDADAEKEYGNKAPVLKKTNFDLKRDEAVLEYKNNDKTQYFKITNLTEKKFTSN</sequence>
<keyword evidence="2" id="KW-1185">Reference proteome</keyword>
<reference evidence="2" key="1">
    <citation type="submission" date="2016-11" db="EMBL/GenBank/DDBJ databases">
        <authorList>
            <person name="Varghese N."/>
            <person name="Submissions S."/>
        </authorList>
    </citation>
    <scope>NUCLEOTIDE SEQUENCE [LARGE SCALE GENOMIC DNA]</scope>
    <source>
        <strain evidence="2">DSM 17659</strain>
    </source>
</reference>
<gene>
    <name evidence="1" type="ORF">SAMN05444372_11479</name>
</gene>
<accession>A0A1M5Q485</accession>
<proteinExistence type="predicted"/>
<dbReference type="STRING" id="229205.SAMN05444372_11479"/>
<evidence type="ECO:0000313" key="2">
    <source>
        <dbReference type="Proteomes" id="UP000184020"/>
    </source>
</evidence>
<evidence type="ECO:0000313" key="1">
    <source>
        <dbReference type="EMBL" id="SHH08924.1"/>
    </source>
</evidence>
<name>A0A1M5Q485_9FLAO</name>